<feature type="compositionally biased region" description="Low complexity" evidence="1">
    <location>
        <begin position="64"/>
        <end position="80"/>
    </location>
</feature>
<accession>Q5NXS0</accession>
<feature type="compositionally biased region" description="Low complexity" evidence="1">
    <location>
        <begin position="34"/>
        <end position="47"/>
    </location>
</feature>
<feature type="region of interest" description="Disordered" evidence="1">
    <location>
        <begin position="130"/>
        <end position="184"/>
    </location>
</feature>
<evidence type="ECO:0000313" key="2">
    <source>
        <dbReference type="EMBL" id="CAI10144.1"/>
    </source>
</evidence>
<dbReference type="KEGG" id="eba:ebA7085"/>
<dbReference type="HOGENOM" id="CLU_1465364_0_0_4"/>
<dbReference type="AlphaFoldDB" id="Q5NXS0"/>
<dbReference type="Proteomes" id="UP000006552">
    <property type="component" value="Chromosome"/>
</dbReference>
<feature type="region of interest" description="Disordered" evidence="1">
    <location>
        <begin position="34"/>
        <end position="80"/>
    </location>
</feature>
<sequence length="184" mass="19962">MNSSHSGYSWLAPAPLWPAARGDRSSAGYCLARCSAPSRSSSSPSCRRSSRPSTRHLSRPTRNARSAPSKSDARRSSASTAAVTWRHMTRLCASLEVRKVLPWLLRQRLATGGVCFHYSTVGPILMRSTAKEGPRSMSPNHGRTNRSPTCCDRKAPNPCPMTDTHHPAPPRPGEGAAFPVNSLE</sequence>
<keyword evidence="3" id="KW-1185">Reference proteome</keyword>
<name>Q5NXS0_AROAE</name>
<evidence type="ECO:0000313" key="3">
    <source>
        <dbReference type="Proteomes" id="UP000006552"/>
    </source>
</evidence>
<feature type="compositionally biased region" description="Basic residues" evidence="1">
    <location>
        <begin position="48"/>
        <end position="59"/>
    </location>
</feature>
<organism evidence="2 3">
    <name type="scientific">Aromatoleum aromaticum (strain DSM 19018 / LMG 30748 / EbN1)</name>
    <name type="common">Azoarcus sp. (strain EbN1)</name>
    <dbReference type="NCBI Taxonomy" id="76114"/>
    <lineage>
        <taxon>Bacteria</taxon>
        <taxon>Pseudomonadati</taxon>
        <taxon>Pseudomonadota</taxon>
        <taxon>Betaproteobacteria</taxon>
        <taxon>Rhodocyclales</taxon>
        <taxon>Rhodocyclaceae</taxon>
        <taxon>Aromatoleum</taxon>
    </lineage>
</organism>
<dbReference type="EMBL" id="CR555306">
    <property type="protein sequence ID" value="CAI10144.1"/>
    <property type="molecule type" value="Genomic_DNA"/>
</dbReference>
<gene>
    <name evidence="2" type="ORF">ebA7085</name>
</gene>
<dbReference type="STRING" id="76114.ebA7085"/>
<reference evidence="2 3" key="1">
    <citation type="journal article" date="2005" name="Arch. Microbiol.">
        <title>The genome sequence of an anaerobic aromatic-degrading denitrifying bacterium, strain EbN1.</title>
        <authorList>
            <person name="Rabus R."/>
            <person name="Kube M."/>
            <person name="Heider J."/>
            <person name="Beck A."/>
            <person name="Heitmann K."/>
            <person name="Widdel F."/>
            <person name="Reinhardt R."/>
        </authorList>
    </citation>
    <scope>NUCLEOTIDE SEQUENCE [LARGE SCALE GENOMIC DNA]</scope>
    <source>
        <strain evidence="2 3">EbN1</strain>
    </source>
</reference>
<proteinExistence type="predicted"/>
<feature type="compositionally biased region" description="Polar residues" evidence="1">
    <location>
        <begin position="137"/>
        <end position="148"/>
    </location>
</feature>
<protein>
    <submittedName>
        <fullName evidence="2">Uncharacterized protein</fullName>
    </submittedName>
</protein>
<evidence type="ECO:0000256" key="1">
    <source>
        <dbReference type="SAM" id="MobiDB-lite"/>
    </source>
</evidence>